<feature type="compositionally biased region" description="Basic and acidic residues" evidence="2">
    <location>
        <begin position="1"/>
        <end position="12"/>
    </location>
</feature>
<dbReference type="RefSeq" id="XP_016945045.3">
    <property type="nucleotide sequence ID" value="XM_017089556.4"/>
</dbReference>
<dbReference type="Pfam" id="PF04979">
    <property type="entry name" value="IPP-2"/>
    <property type="match status" value="1"/>
</dbReference>
<protein>
    <submittedName>
        <fullName evidence="4">Uncharacterized protein</fullName>
    </submittedName>
</protein>
<organism evidence="3 4">
    <name type="scientific">Drosophila suzukii</name>
    <name type="common">Spotted-wing drosophila fruit fly</name>
    <dbReference type="NCBI Taxonomy" id="28584"/>
    <lineage>
        <taxon>Eukaryota</taxon>
        <taxon>Metazoa</taxon>
        <taxon>Ecdysozoa</taxon>
        <taxon>Arthropoda</taxon>
        <taxon>Hexapoda</taxon>
        <taxon>Insecta</taxon>
        <taxon>Pterygota</taxon>
        <taxon>Neoptera</taxon>
        <taxon>Endopterygota</taxon>
        <taxon>Diptera</taxon>
        <taxon>Brachycera</taxon>
        <taxon>Muscomorpha</taxon>
        <taxon>Ephydroidea</taxon>
        <taxon>Drosophilidae</taxon>
        <taxon>Drosophila</taxon>
        <taxon>Sophophora</taxon>
    </lineage>
</organism>
<evidence type="ECO:0000256" key="1">
    <source>
        <dbReference type="ARBA" id="ARBA00005472"/>
    </source>
</evidence>
<feature type="region of interest" description="Disordered" evidence="2">
    <location>
        <begin position="98"/>
        <end position="127"/>
    </location>
</feature>
<evidence type="ECO:0000313" key="3">
    <source>
        <dbReference type="Proteomes" id="UP001652628"/>
    </source>
</evidence>
<feature type="compositionally biased region" description="Polar residues" evidence="2">
    <location>
        <begin position="115"/>
        <end position="127"/>
    </location>
</feature>
<keyword evidence="3" id="KW-1185">Reference proteome</keyword>
<evidence type="ECO:0000256" key="2">
    <source>
        <dbReference type="SAM" id="MobiDB-lite"/>
    </source>
</evidence>
<gene>
    <name evidence="4" type="primary">LOC108021050</name>
</gene>
<dbReference type="InterPro" id="IPR007062">
    <property type="entry name" value="PPI-2"/>
</dbReference>
<feature type="region of interest" description="Disordered" evidence="2">
    <location>
        <begin position="1"/>
        <end position="56"/>
    </location>
</feature>
<comment type="similarity">
    <text evidence="1">Belongs to the protein phosphatase inhibitor 2 family.</text>
</comment>
<sequence length="127" mass="14772">MSDKDKNDKPEQLDNSSQEDELEASQTLLEPNAESISASPSILRPINTPRRDVSNAPSIVLSLPVTEMENVPEETPEQRQRRRMRFLELRREHYNYMHHSEQCNMSETDDEDHSANQPKTQEQNKPQ</sequence>
<name>A0AB39ZZD5_DROSZ</name>
<accession>A0AB39ZZD5</accession>
<dbReference type="Proteomes" id="UP001652628">
    <property type="component" value="Chromosome 2L"/>
</dbReference>
<dbReference type="AlphaFoldDB" id="A0AB39ZZD5"/>
<feature type="compositionally biased region" description="Polar residues" evidence="2">
    <location>
        <begin position="24"/>
        <end position="40"/>
    </location>
</feature>
<dbReference type="GO" id="GO:0004864">
    <property type="term" value="F:protein phosphatase inhibitor activity"/>
    <property type="evidence" value="ECO:0007669"/>
    <property type="project" value="InterPro"/>
</dbReference>
<dbReference type="GeneID" id="108021050"/>
<reference evidence="4" key="1">
    <citation type="submission" date="2025-08" db="UniProtKB">
        <authorList>
            <consortium name="RefSeq"/>
        </authorList>
    </citation>
    <scope>IDENTIFICATION</scope>
</reference>
<proteinExistence type="inferred from homology"/>
<dbReference type="GO" id="GO:0009966">
    <property type="term" value="P:regulation of signal transduction"/>
    <property type="evidence" value="ECO:0007669"/>
    <property type="project" value="InterPro"/>
</dbReference>
<evidence type="ECO:0000313" key="4">
    <source>
        <dbReference type="RefSeq" id="XP_016945045.3"/>
    </source>
</evidence>